<organism evidence="1">
    <name type="scientific">marine metagenome</name>
    <dbReference type="NCBI Taxonomy" id="408172"/>
    <lineage>
        <taxon>unclassified sequences</taxon>
        <taxon>metagenomes</taxon>
        <taxon>ecological metagenomes</taxon>
    </lineage>
</organism>
<protein>
    <submittedName>
        <fullName evidence="1">Uncharacterized protein</fullName>
    </submittedName>
</protein>
<evidence type="ECO:0000313" key="1">
    <source>
        <dbReference type="EMBL" id="SVC97234.1"/>
    </source>
</evidence>
<name>A0A382RHP2_9ZZZZ</name>
<proteinExistence type="predicted"/>
<sequence>MKITAIKTFVARFGNRPRALLKV</sequence>
<accession>A0A382RHP2</accession>
<gene>
    <name evidence="1" type="ORF">METZ01_LOCUS350088</name>
</gene>
<reference evidence="1" key="1">
    <citation type="submission" date="2018-05" db="EMBL/GenBank/DDBJ databases">
        <authorList>
            <person name="Lanie J.A."/>
            <person name="Ng W.-L."/>
            <person name="Kazmierczak K.M."/>
            <person name="Andrzejewski T.M."/>
            <person name="Davidsen T.M."/>
            <person name="Wayne K.J."/>
            <person name="Tettelin H."/>
            <person name="Glass J.I."/>
            <person name="Rusch D."/>
            <person name="Podicherti R."/>
            <person name="Tsui H.-C.T."/>
            <person name="Winkler M.E."/>
        </authorList>
    </citation>
    <scope>NUCLEOTIDE SEQUENCE</scope>
</reference>
<dbReference type="AlphaFoldDB" id="A0A382RHP2"/>
<dbReference type="EMBL" id="UINC01121812">
    <property type="protein sequence ID" value="SVC97234.1"/>
    <property type="molecule type" value="Genomic_DNA"/>
</dbReference>
<feature type="non-terminal residue" evidence="1">
    <location>
        <position position="23"/>
    </location>
</feature>